<name>A0ABX6P6G7_9BURK</name>
<reference evidence="1 2" key="1">
    <citation type="submission" date="2020-05" db="EMBL/GenBank/DDBJ databases">
        <title>Ramlibacter rhizophilus sp. nov., isolated from rhizosphere soil of national flower Mugunghwa from South Korea.</title>
        <authorList>
            <person name="Zheng-Fei Y."/>
            <person name="Huan T."/>
        </authorList>
    </citation>
    <scope>NUCLEOTIDE SEQUENCE [LARGE SCALE GENOMIC DNA]</scope>
    <source>
        <strain evidence="1 2">H242</strain>
    </source>
</reference>
<dbReference type="Gene3D" id="1.10.472.20">
    <property type="entry name" value="Nitrile hydratase, beta subunit"/>
    <property type="match status" value="1"/>
</dbReference>
<proteinExistence type="predicted"/>
<reference evidence="1 2" key="2">
    <citation type="submission" date="2020-05" db="EMBL/GenBank/DDBJ databases">
        <authorList>
            <person name="Khan S.A."/>
            <person name="Jeon C.O."/>
            <person name="Chun B.H."/>
        </authorList>
    </citation>
    <scope>NUCLEOTIDE SEQUENCE [LARGE SCALE GENOMIC DNA]</scope>
    <source>
        <strain evidence="1 2">H242</strain>
    </source>
</reference>
<accession>A0ABX6P6G7</accession>
<keyword evidence="2" id="KW-1185">Reference proteome</keyword>
<evidence type="ECO:0000313" key="2">
    <source>
        <dbReference type="Proteomes" id="UP000500826"/>
    </source>
</evidence>
<evidence type="ECO:0000313" key="1">
    <source>
        <dbReference type="EMBL" id="QJW85312.1"/>
    </source>
</evidence>
<dbReference type="InterPro" id="IPR042262">
    <property type="entry name" value="CN_hydtase_beta_C"/>
</dbReference>
<dbReference type="EMBL" id="CP053418">
    <property type="protein sequence ID" value="QJW85312.1"/>
    <property type="molecule type" value="Genomic_DNA"/>
</dbReference>
<dbReference type="InterPro" id="IPR023808">
    <property type="entry name" value="Nitrile_Hydratase_acc_put"/>
</dbReference>
<dbReference type="InterPro" id="IPR008990">
    <property type="entry name" value="Elect_transpt_acc-like_dom_sf"/>
</dbReference>
<dbReference type="Proteomes" id="UP000500826">
    <property type="component" value="Chromosome"/>
</dbReference>
<sequence length="183" mass="20050">MTLALYERGLFTWPEWAAALAVRVKSSPAAEGEDAGDAYYRQWLEALEDMVAARGAATGAELERYRHATGPRRRPYAARPADLAGGIGLRGSLGPDAARLLAHHVERAGQPAITGLHPAQVAQRILQARCSRWRSAVARSRSSEVTRWLVPTSGRRRSSSPPPSPCARCFRLPTRAARSSRIW</sequence>
<dbReference type="SUPFAM" id="SSF50090">
    <property type="entry name" value="Electron transport accessory proteins"/>
    <property type="match status" value="1"/>
</dbReference>
<dbReference type="NCBIfam" id="TIGR03889">
    <property type="entry name" value="nitrile_acc"/>
    <property type="match status" value="1"/>
</dbReference>
<protein>
    <submittedName>
        <fullName evidence="1">Nitrile hydratase accessory protein</fullName>
    </submittedName>
</protein>
<organism evidence="1 2">
    <name type="scientific">Ramlibacter terrae</name>
    <dbReference type="NCBI Taxonomy" id="2732511"/>
    <lineage>
        <taxon>Bacteria</taxon>
        <taxon>Pseudomonadati</taxon>
        <taxon>Pseudomonadota</taxon>
        <taxon>Betaproteobacteria</taxon>
        <taxon>Burkholderiales</taxon>
        <taxon>Comamonadaceae</taxon>
        <taxon>Ramlibacter</taxon>
    </lineage>
</organism>
<gene>
    <name evidence="1" type="ORF">HK414_23805</name>
</gene>